<dbReference type="SUPFAM" id="SSF53474">
    <property type="entry name" value="alpha/beta-Hydrolases"/>
    <property type="match status" value="1"/>
</dbReference>
<dbReference type="PRINTS" id="PR00412">
    <property type="entry name" value="EPOXHYDRLASE"/>
</dbReference>
<dbReference type="InterPro" id="IPR029058">
    <property type="entry name" value="AB_hydrolase_fold"/>
</dbReference>
<keyword evidence="1 3" id="KW-0378">Hydrolase</keyword>
<gene>
    <name evidence="3" type="ORF">FLO80_04390</name>
</gene>
<dbReference type="EMBL" id="VINQ01000002">
    <property type="protein sequence ID" value="KAA0920356.1"/>
    <property type="molecule type" value="Genomic_DNA"/>
</dbReference>
<evidence type="ECO:0000256" key="1">
    <source>
        <dbReference type="ARBA" id="ARBA00022801"/>
    </source>
</evidence>
<evidence type="ECO:0000313" key="3">
    <source>
        <dbReference type="EMBL" id="KAA0920356.1"/>
    </source>
</evidence>
<proteinExistence type="predicted"/>
<reference evidence="3 4" key="1">
    <citation type="submission" date="2019-07" db="EMBL/GenBank/DDBJ databases">
        <title>Aquicoccus porphyridii gen. nov., sp. nov., isolated from a small marine red alga, Porphyridium marinum.</title>
        <authorList>
            <person name="Liu L."/>
        </authorList>
    </citation>
    <scope>NUCLEOTIDE SEQUENCE [LARGE SCALE GENOMIC DNA]</scope>
    <source>
        <strain evidence="3 4">L1 8-17</strain>
    </source>
</reference>
<accession>A0A5A9ZTX7</accession>
<dbReference type="InterPro" id="IPR000639">
    <property type="entry name" value="Epox_hydrolase-like"/>
</dbReference>
<dbReference type="PANTHER" id="PTHR43329">
    <property type="entry name" value="EPOXIDE HYDROLASE"/>
    <property type="match status" value="1"/>
</dbReference>
<dbReference type="GO" id="GO:0016787">
    <property type="term" value="F:hydrolase activity"/>
    <property type="evidence" value="ECO:0007669"/>
    <property type="project" value="UniProtKB-KW"/>
</dbReference>
<name>A0A5A9ZTX7_9RHOB</name>
<feature type="domain" description="AB hydrolase-1" evidence="2">
    <location>
        <begin position="36"/>
        <end position="289"/>
    </location>
</feature>
<dbReference type="InterPro" id="IPR000073">
    <property type="entry name" value="AB_hydrolase_1"/>
</dbReference>
<keyword evidence="4" id="KW-1185">Reference proteome</keyword>
<sequence length="304" mass="34013">MSIFEDADTRLLPGFERRFVDPGSGPVLTLSKGNGPALLMLHGDPQTHLCWHHLAPALAENFSVVLTDIRGRGETHKPGHAEGANAYTKRDMAAEQLAVMRELGHERFALVAHDRGARVARRLALDHPQAVTRLAVLDIIPALDFYAGLNADIAQDYFYFSFLTQDYPIPERLISGDPEFFLRLILQGLSDRPVPYDDIAMQSYVAANTTPEAITAMCECFRAGYHIDTRHDEADREAGKMISCPTLVLWGDRGVIGKHFDVRRIWKRWCQRPEFAPLPGGHFLPEEAPSELLKAVTRFLNDAS</sequence>
<dbReference type="Gene3D" id="3.40.50.1820">
    <property type="entry name" value="alpha/beta hydrolase"/>
    <property type="match status" value="1"/>
</dbReference>
<dbReference type="RefSeq" id="WP_111363522.1">
    <property type="nucleotide sequence ID" value="NZ_VINQ01000002.1"/>
</dbReference>
<organism evidence="3 4">
    <name type="scientific">Aquicoccus porphyridii</name>
    <dbReference type="NCBI Taxonomy" id="1852029"/>
    <lineage>
        <taxon>Bacteria</taxon>
        <taxon>Pseudomonadati</taxon>
        <taxon>Pseudomonadota</taxon>
        <taxon>Alphaproteobacteria</taxon>
        <taxon>Rhodobacterales</taxon>
        <taxon>Paracoccaceae</taxon>
        <taxon>Aquicoccus</taxon>
    </lineage>
</organism>
<protein>
    <submittedName>
        <fullName evidence="3">Alpha/beta hydrolase</fullName>
    </submittedName>
</protein>
<comment type="caution">
    <text evidence="3">The sequence shown here is derived from an EMBL/GenBank/DDBJ whole genome shotgun (WGS) entry which is preliminary data.</text>
</comment>
<dbReference type="AlphaFoldDB" id="A0A5A9ZTX7"/>
<dbReference type="Proteomes" id="UP000325291">
    <property type="component" value="Unassembled WGS sequence"/>
</dbReference>
<dbReference type="Pfam" id="PF00561">
    <property type="entry name" value="Abhydrolase_1"/>
    <property type="match status" value="1"/>
</dbReference>
<evidence type="ECO:0000313" key="4">
    <source>
        <dbReference type="Proteomes" id="UP000325291"/>
    </source>
</evidence>
<evidence type="ECO:0000259" key="2">
    <source>
        <dbReference type="Pfam" id="PF00561"/>
    </source>
</evidence>